<evidence type="ECO:0000256" key="4">
    <source>
        <dbReference type="ARBA" id="ARBA00019232"/>
    </source>
</evidence>
<dbReference type="PANTHER" id="PTHR43390">
    <property type="entry name" value="SIGNAL PEPTIDASE I"/>
    <property type="match status" value="1"/>
</dbReference>
<dbReference type="GO" id="GO:0009003">
    <property type="term" value="F:signal peptidase activity"/>
    <property type="evidence" value="ECO:0007669"/>
    <property type="project" value="UniProtKB-EC"/>
</dbReference>
<comment type="subcellular location">
    <subcellularLocation>
        <location evidence="6">Membrane</location>
        <topology evidence="6">Single-pass type II membrane protein</topology>
    </subcellularLocation>
</comment>
<evidence type="ECO:0000256" key="2">
    <source>
        <dbReference type="ARBA" id="ARBA00009370"/>
    </source>
</evidence>
<protein>
    <recommendedName>
        <fullName evidence="4 6">Signal peptidase I</fullName>
        <ecNumber evidence="3 6">3.4.21.89</ecNumber>
    </recommendedName>
</protein>
<dbReference type="Pfam" id="PF10502">
    <property type="entry name" value="Peptidase_S26"/>
    <property type="match status" value="1"/>
</dbReference>
<dbReference type="InterPro" id="IPR019533">
    <property type="entry name" value="Peptidase_S26"/>
</dbReference>
<evidence type="ECO:0000256" key="1">
    <source>
        <dbReference type="ARBA" id="ARBA00000677"/>
    </source>
</evidence>
<evidence type="ECO:0000256" key="7">
    <source>
        <dbReference type="SAM" id="MobiDB-lite"/>
    </source>
</evidence>
<dbReference type="InterPro" id="IPR019758">
    <property type="entry name" value="Pept_S26A_signal_pept_1_CS"/>
</dbReference>
<dbReference type="RefSeq" id="WP_341672570.1">
    <property type="nucleotide sequence ID" value="NZ_JBBYHV010000001.1"/>
</dbReference>
<accession>A0ABU9ICB3</accession>
<feature type="domain" description="Peptidase S26" evidence="8">
    <location>
        <begin position="31"/>
        <end position="256"/>
    </location>
</feature>
<dbReference type="EMBL" id="JBBYHV010000001">
    <property type="protein sequence ID" value="MEL1250050.1"/>
    <property type="molecule type" value="Genomic_DNA"/>
</dbReference>
<keyword evidence="5 6" id="KW-0378">Hydrolase</keyword>
<dbReference type="Proteomes" id="UP001497045">
    <property type="component" value="Unassembled WGS sequence"/>
</dbReference>
<evidence type="ECO:0000256" key="6">
    <source>
        <dbReference type="RuleBase" id="RU362042"/>
    </source>
</evidence>
<feature type="transmembrane region" description="Helical" evidence="6">
    <location>
        <begin position="32"/>
        <end position="54"/>
    </location>
</feature>
<feature type="region of interest" description="Disordered" evidence="7">
    <location>
        <begin position="1"/>
        <end position="22"/>
    </location>
</feature>
<comment type="catalytic activity">
    <reaction evidence="1 6">
        <text>Cleavage of hydrophobic, N-terminal signal or leader sequences from secreted and periplasmic proteins.</text>
        <dbReference type="EC" id="3.4.21.89"/>
    </reaction>
</comment>
<evidence type="ECO:0000313" key="9">
    <source>
        <dbReference type="EMBL" id="MEL1250050.1"/>
    </source>
</evidence>
<dbReference type="PANTHER" id="PTHR43390:SF1">
    <property type="entry name" value="CHLOROPLAST PROCESSING PEPTIDASE"/>
    <property type="match status" value="1"/>
</dbReference>
<dbReference type="PRINTS" id="PR00727">
    <property type="entry name" value="LEADERPTASE"/>
</dbReference>
<evidence type="ECO:0000256" key="3">
    <source>
        <dbReference type="ARBA" id="ARBA00013208"/>
    </source>
</evidence>
<dbReference type="EC" id="3.4.21.89" evidence="3 6"/>
<dbReference type="NCBIfam" id="TIGR02227">
    <property type="entry name" value="sigpep_I_bact"/>
    <property type="match status" value="1"/>
</dbReference>
<comment type="caution">
    <text evidence="9">The sequence shown here is derived from an EMBL/GenBank/DDBJ whole genome shotgun (WGS) entry which is preliminary data.</text>
</comment>
<dbReference type="PROSITE" id="PS00761">
    <property type="entry name" value="SPASE_I_3"/>
    <property type="match status" value="1"/>
</dbReference>
<keyword evidence="6" id="KW-0812">Transmembrane</keyword>
<gene>
    <name evidence="9" type="primary">lepB</name>
    <name evidence="9" type="ORF">AAEO60_05145</name>
</gene>
<dbReference type="InterPro" id="IPR019757">
    <property type="entry name" value="Pept_S26A_signal_pept_1_Lys-AS"/>
</dbReference>
<evidence type="ECO:0000256" key="5">
    <source>
        <dbReference type="ARBA" id="ARBA00022801"/>
    </source>
</evidence>
<organism evidence="9 10">
    <name type="scientific">Aurantiacibacter gilvus</name>
    <dbReference type="NCBI Taxonomy" id="3139141"/>
    <lineage>
        <taxon>Bacteria</taxon>
        <taxon>Pseudomonadati</taxon>
        <taxon>Pseudomonadota</taxon>
        <taxon>Alphaproteobacteria</taxon>
        <taxon>Sphingomonadales</taxon>
        <taxon>Erythrobacteraceae</taxon>
        <taxon>Aurantiacibacter</taxon>
    </lineage>
</organism>
<keyword evidence="6" id="KW-0645">Protease</keyword>
<proteinExistence type="inferred from homology"/>
<evidence type="ECO:0000259" key="8">
    <source>
        <dbReference type="Pfam" id="PF10502"/>
    </source>
</evidence>
<dbReference type="CDD" id="cd06530">
    <property type="entry name" value="S26_SPase_I"/>
    <property type="match status" value="1"/>
</dbReference>
<keyword evidence="6" id="KW-0472">Membrane</keyword>
<dbReference type="SUPFAM" id="SSF51306">
    <property type="entry name" value="LexA/Signal peptidase"/>
    <property type="match status" value="1"/>
</dbReference>
<evidence type="ECO:0000313" key="10">
    <source>
        <dbReference type="Proteomes" id="UP001497045"/>
    </source>
</evidence>
<dbReference type="InterPro" id="IPR000223">
    <property type="entry name" value="Pept_S26A_signal_pept_1"/>
</dbReference>
<dbReference type="InterPro" id="IPR036286">
    <property type="entry name" value="LexA/Signal_pep-like_sf"/>
</dbReference>
<reference evidence="9 10" key="1">
    <citation type="submission" date="2024-04" db="EMBL/GenBank/DDBJ databases">
        <title>Aurantiacibacter sp. DGU6 16S ribosomal RNA gene Genome sequencing and assembly.</title>
        <authorList>
            <person name="Park S."/>
        </authorList>
    </citation>
    <scope>NUCLEOTIDE SEQUENCE [LARGE SCALE GENOMIC DNA]</scope>
    <source>
        <strain evidence="9 10">DGU6</strain>
    </source>
</reference>
<dbReference type="Gene3D" id="2.10.109.10">
    <property type="entry name" value="Umud Fragment, subunit A"/>
    <property type="match status" value="1"/>
</dbReference>
<feature type="compositionally biased region" description="Basic and acidic residues" evidence="7">
    <location>
        <begin position="1"/>
        <end position="10"/>
    </location>
</feature>
<comment type="similarity">
    <text evidence="2 6">Belongs to the peptidase S26 family.</text>
</comment>
<keyword evidence="10" id="KW-1185">Reference proteome</keyword>
<keyword evidence="6" id="KW-1133">Transmembrane helix</keyword>
<sequence>MSEADIREIDEPQASKPAKAGKPEEKEDWKSFGWFLVKLVIVVLIFRTFFFTSFNIPSESMMPRLLVGDYLFAQKWSYGYSRYSLPLSPDIGEGRLFSSLPDPGDVVIFKHPIDETDYIKRVIGLPGDTVQMIDGVLHLNGEAVDRVQVEDFIIPVRPEGRCYDGRFAMQLDDGTPACRYPQYHETLPNGVEYNVLELGVVGVDNTAPVIVPDGHVFMMGDNRDNSQDSRRASVSGGWVGLVPTDNLVAEASFMYWSTDGHAEWVKPWTWFSAARWSRMFQGI</sequence>
<dbReference type="PROSITE" id="PS00760">
    <property type="entry name" value="SPASE_I_2"/>
    <property type="match status" value="1"/>
</dbReference>
<name>A0ABU9ICB3_9SPHN</name>